<evidence type="ECO:0000256" key="11">
    <source>
        <dbReference type="ARBA" id="ARBA00023184"/>
    </source>
</evidence>
<keyword evidence="5" id="KW-0813">Transport</keyword>
<feature type="transmembrane region" description="Helical" evidence="13">
    <location>
        <begin position="12"/>
        <end position="29"/>
    </location>
</feature>
<keyword evidence="6 13" id="KW-0812">Transmembrane</keyword>
<name>A0A7L7QTM5_9VIRU</name>
<evidence type="ECO:0000256" key="13">
    <source>
        <dbReference type="SAM" id="Phobius"/>
    </source>
</evidence>
<comment type="function">
    <text evidence="1">Plays a role in viral cell-to-cell propagation, by facilitating genome transport to neighboring plant cells through plasmosdesmata,.</text>
</comment>
<protein>
    <recommendedName>
        <fullName evidence="4">Movement protein TGB2</fullName>
    </recommendedName>
    <alternativeName>
        <fullName evidence="12">Triple gene block 2 protein</fullName>
    </alternativeName>
</protein>
<evidence type="ECO:0000256" key="2">
    <source>
        <dbReference type="ARBA" id="ARBA00004625"/>
    </source>
</evidence>
<keyword evidence="10 13" id="KW-0472">Membrane</keyword>
<evidence type="ECO:0000256" key="8">
    <source>
        <dbReference type="ARBA" id="ARBA00022989"/>
    </source>
</evidence>
<evidence type="ECO:0000256" key="1">
    <source>
        <dbReference type="ARBA" id="ARBA00002252"/>
    </source>
</evidence>
<comment type="subcellular location">
    <subcellularLocation>
        <location evidence="2">Host endoplasmic reticulum membrane</location>
    </subcellularLocation>
</comment>
<evidence type="ECO:0000256" key="12">
    <source>
        <dbReference type="ARBA" id="ARBA00032240"/>
    </source>
</evidence>
<accession>A0A7L7QTM5</accession>
<evidence type="ECO:0000256" key="7">
    <source>
        <dbReference type="ARBA" id="ARBA00022870"/>
    </source>
</evidence>
<evidence type="ECO:0000256" key="9">
    <source>
        <dbReference type="ARBA" id="ARBA00023031"/>
    </source>
</evidence>
<dbReference type="InterPro" id="IPR001896">
    <property type="entry name" value="Plant_vir_prot"/>
</dbReference>
<reference evidence="14" key="1">
    <citation type="submission" date="2019-08" db="EMBL/GenBank/DDBJ databases">
        <authorList>
            <person name="Li M."/>
            <person name="Dong L."/>
            <person name="Li B."/>
            <person name="Wang Z."/>
            <person name="Xie J."/>
            <person name="Li Y."/>
            <person name="Shi W."/>
            <person name="Yang L."/>
            <person name="Wu Q."/>
            <person name="Chen Y."/>
            <person name="Lu P."/>
            <person name="Guo G."/>
            <person name="Zhang H."/>
            <person name="Zhang P."/>
            <person name="Zhu K."/>
            <person name="Li Y."/>
            <person name="Yu D."/>
            <person name="Luo M.-C."/>
            <person name="Fahima T."/>
            <person name="Nevo E."/>
            <person name="Li H."/>
            <person name="Liu Z."/>
        </authorList>
    </citation>
    <scope>NUCLEOTIDE SEQUENCE</scope>
    <source>
        <strain evidence="14">BJ</strain>
    </source>
</reference>
<sequence>MLAPPPDYSKLGLPLIIGAATALSLFFLTRSNLPHVGDNVHSLPHGGRYKDGTKSVDYCSPRKNLPSSNLFEGKPWNILLLILALSYAIYIISSRDNRRPCVVRGCVDHP</sequence>
<keyword evidence="11" id="KW-1038">Host endoplasmic reticulum</keyword>
<keyword evidence="9" id="KW-0916">Viral movement protein</keyword>
<keyword evidence="8 13" id="KW-1133">Transmembrane helix</keyword>
<comment type="similarity">
    <text evidence="3">Belongs to the Tymovirales TGBp2 protein family.</text>
</comment>
<evidence type="ECO:0000256" key="4">
    <source>
        <dbReference type="ARBA" id="ARBA00013304"/>
    </source>
</evidence>
<evidence type="ECO:0000313" key="14">
    <source>
        <dbReference type="EMBL" id="QNN26224.1"/>
    </source>
</evidence>
<dbReference type="Pfam" id="PF01307">
    <property type="entry name" value="Plant_vir_prot"/>
    <property type="match status" value="1"/>
</dbReference>
<evidence type="ECO:0000256" key="5">
    <source>
        <dbReference type="ARBA" id="ARBA00022448"/>
    </source>
</evidence>
<evidence type="ECO:0000256" key="3">
    <source>
        <dbReference type="ARBA" id="ARBA00010321"/>
    </source>
</evidence>
<dbReference type="GO" id="GO:0044167">
    <property type="term" value="C:host cell endoplasmic reticulum membrane"/>
    <property type="evidence" value="ECO:0007669"/>
    <property type="project" value="UniProtKB-SubCell"/>
</dbReference>
<evidence type="ECO:0000256" key="10">
    <source>
        <dbReference type="ARBA" id="ARBA00023136"/>
    </source>
</evidence>
<organism evidence="14">
    <name type="scientific">Peony betaflexivirus 1</name>
    <dbReference type="NCBI Taxonomy" id="2800951"/>
    <lineage>
        <taxon>Viruses</taxon>
        <taxon>Riboviria</taxon>
        <taxon>Orthornavirae</taxon>
        <taxon>Kitrinoviricota</taxon>
        <taxon>Alsuviricetes</taxon>
        <taxon>Tymovirales</taxon>
        <taxon>Betaflexiviridae</taxon>
    </lineage>
</organism>
<keyword evidence="7" id="KW-1043">Host membrane</keyword>
<proteinExistence type="inferred from homology"/>
<feature type="transmembrane region" description="Helical" evidence="13">
    <location>
        <begin position="75"/>
        <end position="92"/>
    </location>
</feature>
<dbReference type="EMBL" id="MN253489">
    <property type="protein sequence ID" value="QNN26224.1"/>
    <property type="molecule type" value="Genomic_RNA"/>
</dbReference>
<dbReference type="GO" id="GO:0046740">
    <property type="term" value="P:transport of virus in host, cell to cell"/>
    <property type="evidence" value="ECO:0007669"/>
    <property type="project" value="UniProtKB-KW"/>
</dbReference>
<evidence type="ECO:0000256" key="6">
    <source>
        <dbReference type="ARBA" id="ARBA00022692"/>
    </source>
</evidence>